<dbReference type="PANTHER" id="PTHR30329">
    <property type="entry name" value="STATOR ELEMENT OF FLAGELLAR MOTOR COMPLEX"/>
    <property type="match status" value="1"/>
</dbReference>
<dbReference type="KEGG" id="bmu:Bmul_3923"/>
<dbReference type="KEGG" id="bmj:BMULJ_04578"/>
<dbReference type="InterPro" id="IPR036737">
    <property type="entry name" value="OmpA-like_sf"/>
</dbReference>
<dbReference type="eggNOG" id="COG1360">
    <property type="taxonomic scope" value="Bacteria"/>
</dbReference>
<feature type="domain" description="OmpA-like" evidence="2">
    <location>
        <begin position="285"/>
        <end position="405"/>
    </location>
</feature>
<dbReference type="InterPro" id="IPR038522">
    <property type="entry name" value="T4/T6SS_DotU_sf"/>
</dbReference>
<dbReference type="PROSITE" id="PS51123">
    <property type="entry name" value="OMPA_2"/>
    <property type="match status" value="1"/>
</dbReference>
<evidence type="ECO:0000313" key="4">
    <source>
        <dbReference type="Proteomes" id="UP000008815"/>
    </source>
</evidence>
<dbReference type="Pfam" id="PF00691">
    <property type="entry name" value="OmpA"/>
    <property type="match status" value="1"/>
</dbReference>
<reference evidence="3 4" key="1">
    <citation type="submission" date="2007-04" db="EMBL/GenBank/DDBJ databases">
        <title>Complete genome sequence of Burkholderia multivorans ATCC 17616.</title>
        <authorList>
            <person name="Ohtsubo Y."/>
            <person name="Yamashita A."/>
            <person name="Kurokawa K."/>
            <person name="Takami H."/>
            <person name="Yuhara S."/>
            <person name="Nishiyama E."/>
            <person name="Endo R."/>
            <person name="Miyazaki R."/>
            <person name="Ono A."/>
            <person name="Yano K."/>
            <person name="Ito M."/>
            <person name="Sota M."/>
            <person name="Yuji N."/>
            <person name="Hattori M."/>
            <person name="Tsuda M."/>
        </authorList>
    </citation>
    <scope>NUCLEOTIDE SEQUENCE [LARGE SCALE GENOMIC DNA]</scope>
    <source>
        <strain evidence="4">ATCC 17616 / 249</strain>
    </source>
</reference>
<sequence>MSLITADPQSHGGSLASPSVATRLKRAEQSVNPLLEAARVLLSALADTPDVLDADSIARRRRWLEHELRLFARLGAELGLSPEHIRSASYCLCSALDESAMQTRWGKGEATGVAWEVDGLAAAMGHDRQAGDRVFQLIDEALCSPREDLDLIELYQNILDLGFRGRYRFERDGQQRLTRVRERVHDVVVTGGVGANFARESLRQRRRTVDPWVRPLARRRSSRVGAVVAITAALLLGAAGYAAVDRWVVSREAQRLSPFDALARNLERRLRDEVAAGNVELIRDPARHVLTLRFAGMFVPGAVTVAPWGASVVASAGREIASIAEGMVVRVVGYADSAPAGSARQVSNQALSEARAEDVARILVAAGVPAHGLRVEGRGDADALADNGTESGRARNRRVEVIVAE</sequence>
<keyword evidence="4" id="KW-1185">Reference proteome</keyword>
<dbReference type="PANTHER" id="PTHR30329:SF19">
    <property type="entry name" value="OUTER MEMBRANE PROTEIN, OMPA FAMILY"/>
    <property type="match status" value="1"/>
</dbReference>
<keyword evidence="1" id="KW-0472">Membrane</keyword>
<dbReference type="PRINTS" id="PR01023">
    <property type="entry name" value="NAFLGMOTY"/>
</dbReference>
<evidence type="ECO:0000256" key="1">
    <source>
        <dbReference type="PROSITE-ProRule" id="PRU00473"/>
    </source>
</evidence>
<dbReference type="Pfam" id="PF09850">
    <property type="entry name" value="DotU"/>
    <property type="match status" value="1"/>
</dbReference>
<gene>
    <name evidence="3" type="ordered locus">BMULJ_04578</name>
</gene>
<dbReference type="InterPro" id="IPR050330">
    <property type="entry name" value="Bact_OuterMem_StrucFunc"/>
</dbReference>
<dbReference type="NCBIfam" id="NF038228">
    <property type="entry name" value="IcmH_DotU_IVB"/>
    <property type="match status" value="1"/>
</dbReference>
<dbReference type="GO" id="GO:0016020">
    <property type="term" value="C:membrane"/>
    <property type="evidence" value="ECO:0007669"/>
    <property type="project" value="UniProtKB-UniRule"/>
</dbReference>
<dbReference type="HOGENOM" id="CLU_041790_0_0_4"/>
<dbReference type="Proteomes" id="UP000008815">
    <property type="component" value="Chromosome 2"/>
</dbReference>
<name>A0A0H3KVP1_BURM1</name>
<protein>
    <submittedName>
        <fullName evidence="3">OmpA/MotB family outer membrane protein</fullName>
    </submittedName>
</protein>
<accession>A0A0H3KVP1</accession>
<dbReference type="eggNOG" id="COG3455">
    <property type="taxonomic scope" value="Bacteria"/>
</dbReference>
<evidence type="ECO:0000313" key="3">
    <source>
        <dbReference type="EMBL" id="BAG46429.1"/>
    </source>
</evidence>
<organism evidence="3 4">
    <name type="scientific">Burkholderia multivorans (strain ATCC 17616 / 249)</name>
    <dbReference type="NCBI Taxonomy" id="395019"/>
    <lineage>
        <taxon>Bacteria</taxon>
        <taxon>Pseudomonadati</taxon>
        <taxon>Pseudomonadota</taxon>
        <taxon>Betaproteobacteria</taxon>
        <taxon>Burkholderiales</taxon>
        <taxon>Burkholderiaceae</taxon>
        <taxon>Burkholderia</taxon>
        <taxon>Burkholderia cepacia complex</taxon>
    </lineage>
</organism>
<dbReference type="Gene3D" id="1.25.40.590">
    <property type="entry name" value="Type IV / VI secretion system, DotU"/>
    <property type="match status" value="1"/>
</dbReference>
<proteinExistence type="predicted"/>
<dbReference type="AlphaFoldDB" id="A0A0H3KVP1"/>
<dbReference type="SUPFAM" id="SSF103088">
    <property type="entry name" value="OmpA-like"/>
    <property type="match status" value="1"/>
</dbReference>
<dbReference type="EMBL" id="AP009386">
    <property type="protein sequence ID" value="BAG46429.1"/>
    <property type="molecule type" value="Genomic_DNA"/>
</dbReference>
<dbReference type="InterPro" id="IPR006665">
    <property type="entry name" value="OmpA-like"/>
</dbReference>
<dbReference type="RefSeq" id="WP_012216759.1">
    <property type="nucleotide sequence ID" value="NC_010086.1"/>
</dbReference>
<evidence type="ECO:0000259" key="2">
    <source>
        <dbReference type="PROSITE" id="PS51123"/>
    </source>
</evidence>
<dbReference type="Gene3D" id="3.30.1330.60">
    <property type="entry name" value="OmpA-like domain"/>
    <property type="match status" value="1"/>
</dbReference>
<dbReference type="InterPro" id="IPR017732">
    <property type="entry name" value="T4/T6SS_DotU"/>
</dbReference>
<dbReference type="NCBIfam" id="TIGR03349">
    <property type="entry name" value="IV_VI_DotU"/>
    <property type="match status" value="1"/>
</dbReference>
<dbReference type="CDD" id="cd07185">
    <property type="entry name" value="OmpA_C-like"/>
    <property type="match status" value="1"/>
</dbReference>
<dbReference type="STRING" id="395019.BMULJ_04578"/>